<feature type="transmembrane region" description="Helical" evidence="16">
    <location>
        <begin position="1590"/>
        <end position="1614"/>
    </location>
</feature>
<dbReference type="GO" id="GO:0016020">
    <property type="term" value="C:membrane"/>
    <property type="evidence" value="ECO:0007669"/>
    <property type="project" value="UniProtKB-SubCell"/>
</dbReference>
<keyword evidence="5" id="KW-0808">Transferase</keyword>
<evidence type="ECO:0000256" key="15">
    <source>
        <dbReference type="PROSITE-ProRule" id="PRU00175"/>
    </source>
</evidence>
<evidence type="ECO:0000313" key="18">
    <source>
        <dbReference type="EMBL" id="KAG7570703.1"/>
    </source>
</evidence>
<dbReference type="InterPro" id="IPR025287">
    <property type="entry name" value="WAK_GUB"/>
</dbReference>
<evidence type="ECO:0000256" key="6">
    <source>
        <dbReference type="ARBA" id="ARBA00022692"/>
    </source>
</evidence>
<evidence type="ECO:0000256" key="2">
    <source>
        <dbReference type="ARBA" id="ARBA00004167"/>
    </source>
</evidence>
<evidence type="ECO:0000256" key="11">
    <source>
        <dbReference type="ARBA" id="ARBA00022833"/>
    </source>
</evidence>
<evidence type="ECO:0000256" key="3">
    <source>
        <dbReference type="ARBA" id="ARBA00004906"/>
    </source>
</evidence>
<evidence type="ECO:0000256" key="12">
    <source>
        <dbReference type="ARBA" id="ARBA00022989"/>
    </source>
</evidence>
<feature type="transmembrane region" description="Helical" evidence="16">
    <location>
        <begin position="1122"/>
        <end position="1143"/>
    </location>
</feature>
<evidence type="ECO:0000256" key="13">
    <source>
        <dbReference type="ARBA" id="ARBA00023136"/>
    </source>
</evidence>
<comment type="caution">
    <text evidence="18">The sequence shown here is derived from an EMBL/GenBank/DDBJ whole genome shotgun (WGS) entry which is preliminary data.</text>
</comment>
<dbReference type="InterPro" id="IPR046948">
    <property type="entry name" value="ATL20-22-like"/>
</dbReference>
<dbReference type="EMBL" id="JAEFBK010000009">
    <property type="protein sequence ID" value="KAG7570703.1"/>
    <property type="molecule type" value="Genomic_DNA"/>
</dbReference>
<protein>
    <recommendedName>
        <fullName evidence="4">RING-type E3 ubiquitin transferase</fullName>
        <ecNumber evidence="4">2.3.2.27</ecNumber>
    </recommendedName>
</protein>
<dbReference type="InterPro" id="IPR001841">
    <property type="entry name" value="Znf_RING"/>
</dbReference>
<dbReference type="CDD" id="cd16461">
    <property type="entry name" value="RING-H2_EL5-like"/>
    <property type="match status" value="3"/>
</dbReference>
<reference evidence="18 19" key="1">
    <citation type="submission" date="2020-12" db="EMBL/GenBank/DDBJ databases">
        <title>Concerted genomic and epigenomic changes stabilize Arabidopsis allopolyploids.</title>
        <authorList>
            <person name="Chen Z."/>
        </authorList>
    </citation>
    <scope>NUCLEOTIDE SEQUENCE [LARGE SCALE GENOMIC DNA]</scope>
    <source>
        <strain evidence="18">Allo738</strain>
        <tissue evidence="18">Leaf</tissue>
    </source>
</reference>
<evidence type="ECO:0000259" key="17">
    <source>
        <dbReference type="PROSITE" id="PS50089"/>
    </source>
</evidence>
<accession>A0A8T2AB34</accession>
<keyword evidence="6 16" id="KW-0812">Transmembrane</keyword>
<dbReference type="GO" id="GO:0008270">
    <property type="term" value="F:zinc ion binding"/>
    <property type="evidence" value="ECO:0007669"/>
    <property type="project" value="UniProtKB-KW"/>
</dbReference>
<keyword evidence="13 16" id="KW-0472">Membrane</keyword>
<evidence type="ECO:0000256" key="7">
    <source>
        <dbReference type="ARBA" id="ARBA00022723"/>
    </source>
</evidence>
<proteinExistence type="inferred from homology"/>
<evidence type="ECO:0000256" key="8">
    <source>
        <dbReference type="ARBA" id="ARBA00022729"/>
    </source>
</evidence>
<evidence type="ECO:0000256" key="4">
    <source>
        <dbReference type="ARBA" id="ARBA00012483"/>
    </source>
</evidence>
<evidence type="ECO:0000256" key="10">
    <source>
        <dbReference type="ARBA" id="ARBA00022786"/>
    </source>
</evidence>
<comment type="subcellular location">
    <subcellularLocation>
        <location evidence="2">Membrane</location>
        <topology evidence="2">Single-pass membrane protein</topology>
    </subcellularLocation>
</comment>
<keyword evidence="11" id="KW-0862">Zinc</keyword>
<evidence type="ECO:0000313" key="19">
    <source>
        <dbReference type="Proteomes" id="UP000694240"/>
    </source>
</evidence>
<dbReference type="PANTHER" id="PTHR46279:SF2">
    <property type="entry name" value="RING-H2 FINGER PROTEIN ATL21A-RELATED"/>
    <property type="match status" value="1"/>
</dbReference>
<name>A0A8T2AB34_9BRAS</name>
<dbReference type="PROSITE" id="PS50089">
    <property type="entry name" value="ZF_RING_2"/>
    <property type="match status" value="3"/>
</dbReference>
<evidence type="ECO:0000256" key="16">
    <source>
        <dbReference type="SAM" id="Phobius"/>
    </source>
</evidence>
<keyword evidence="12 16" id="KW-1133">Transmembrane helix</keyword>
<dbReference type="SMART" id="SM00184">
    <property type="entry name" value="RING"/>
    <property type="match status" value="3"/>
</dbReference>
<feature type="domain" description="RING-type" evidence="17">
    <location>
        <begin position="1669"/>
        <end position="1711"/>
    </location>
</feature>
<gene>
    <name evidence="18" type="ORF">ISN45_Aa04g032650</name>
</gene>
<dbReference type="GO" id="GO:0061630">
    <property type="term" value="F:ubiquitin protein ligase activity"/>
    <property type="evidence" value="ECO:0007669"/>
    <property type="project" value="UniProtKB-EC"/>
</dbReference>
<dbReference type="GO" id="GO:0030247">
    <property type="term" value="F:polysaccharide binding"/>
    <property type="evidence" value="ECO:0007669"/>
    <property type="project" value="InterPro"/>
</dbReference>
<feature type="transmembrane region" description="Helical" evidence="16">
    <location>
        <begin position="1331"/>
        <end position="1356"/>
    </location>
</feature>
<dbReference type="Pfam" id="PF13947">
    <property type="entry name" value="GUB_WAK_bind"/>
    <property type="match status" value="1"/>
</dbReference>
<evidence type="ECO:0000256" key="14">
    <source>
        <dbReference type="ARBA" id="ARBA00024209"/>
    </source>
</evidence>
<evidence type="ECO:0000256" key="5">
    <source>
        <dbReference type="ARBA" id="ARBA00022679"/>
    </source>
</evidence>
<dbReference type="Proteomes" id="UP000694240">
    <property type="component" value="Chromosome 9"/>
</dbReference>
<keyword evidence="9 15" id="KW-0863">Zinc-finger</keyword>
<keyword evidence="19" id="KW-1185">Reference proteome</keyword>
<feature type="transmembrane region" description="Helical" evidence="16">
    <location>
        <begin position="874"/>
        <end position="896"/>
    </location>
</feature>
<sequence length="1715" mass="193274">MLSLEDLKRKLDSMETTRAKVKSRDDTLQAMVSDLERFESRSFSGGTKQMQIRCSSQLQQVPVKSLGESVSKIEKTSGSIAMPMFDGTNPSLWFSKVEKFFNIGRFADAVKLDLVFLSLEGVALKWFLREMSTLKFRDWADFEHRLLARFDPVKLCATEHLISKLESEANGSNMETDGVAQLKVSISPLEPSIKFSNASLDVRDDLSSVFFEHSQVVNALDVVEISEMSTSVKTTQCALQLFDKVLMRDRRRNQQLKQRKHLKAWRFKFKMKSSTRQLKDSCSLANVKSNGKRIFQSGKMRKQAYISWLRSRLIQRWEFGFMQQLVCGAGMFHRKPIWRSRILQSLSVLTNELQNAAKEFQFPHSKLEGKLVFNGESNGEAATRMGNETLMLHHSFPMCFWSGPRMKSDEGEVGYTKDVEFTPSLRREDTCIIQLEDAYKVCMCNYMVQGVLELIMKGDNLITCSKLGLTQKLKLTIVCLLYSYIGLDDSWTRKFSKDWWFKFKIIVIWFEVVSCVFSEGYVSGVSLACSATGGTTKSGAGHGQQAVYEQILIVTELSQPNLVIQQVMRNENIKFSKQEWFKYKYWFATREKLHMTGMDVTATISNRFFLLRQKQRKCKKTWMFKYKSETQQKEWTNKKQHIVQGASVFDTASNPQQCSSSSCGRDDVHVRFPFWLLSKQPEFCGHAGFNLQCTSSPKTALKLPNSGTFLVREIDYLSQQIRLYDPENCLARKLLTFNISGSPFSAFYLANYTFLSCPNEVAKSSRFDSIPCLGNSTTSFLATTSLDLAKSMLPSCQIVKTLAIPVSRRVVAKKSRFSTDVNKKDLWLKWDSPSCSDCERDYLRCGFISNTSLQVKCFPFENSGNNTEPQVLKIILLSIIGPVMIFATCIAIGVCTSERFASRIQRNVAIAALQPNEVIVTTGLDESTIESYKKMELGESRRLPGTNDIVCPICLSEYVSKETVRCIPECDHCFHSECIDVWLKIHGSCPLCRNSPSPARSPFSPRFDILYTFLTCPNEVVLPSWYPSISCLSNSTSSFFATPNFTLAQSMLPSCQIVKRLHVPVNPPFRERFSSFLNNQSLLLKWDSPDCRDCEINYLRCGFKNKASLEVKCFGVKESGHISSGVVAVLIIVSIIGGAPLFATCICMWNSRRLNFPSGQHSAVAAATVMQQPIEAMARRGLDQSTIETYKTIELGESRRLSGTNGSPFSPRFDILYTFLTCPNEVVLPSWYPSIPCLSNSTSSFFATSSFALAQSMLPSCQIVKRVYVPADSPFGETRFSSYLNQSLLLEWNSPNCRGCEVDYLRCGFKNKASLDVKCFGAKKPGHLSSAVVAVLICLAIIGAVTLFAACIAIRIHNSRRFNSPRQRHSAVSAVTVMQQQPRELMATRGLDQSTIEKYKTMELGESRRPPGTNGIVCPICLSEYASKETVRFIPECDHCFHVKCIDVWLKIHGSCPLCRNSRSPFSPRFEILYTFLTCPNEVVLPSWYPSIPCLSNSTSSFFATSNFALAQSMLPSCQIVKRLHVPSNSPFGETRFSSYLNNQNLMLEWDSPDCRGCEVDYLRCGFKNKASLEIKCFDAKKSGHLSSGVLVLVISLSAVTVFVFPTCIAIRLYNSESFDSLAIAAATVMQQPREVMTTRGLDQSTIETFKKMELGESRRISGTNGIVCPICLSEYASKETVRFIPECDHCFHVKCIDVWLKIHGSCPLCRNSRA</sequence>
<evidence type="ECO:0000256" key="9">
    <source>
        <dbReference type="ARBA" id="ARBA00022771"/>
    </source>
</evidence>
<comment type="pathway">
    <text evidence="3">Protein modification; protein ubiquitination.</text>
</comment>
<evidence type="ECO:0000256" key="1">
    <source>
        <dbReference type="ARBA" id="ARBA00000900"/>
    </source>
</evidence>
<organism evidence="18 19">
    <name type="scientific">Arabidopsis thaliana x Arabidopsis arenosa</name>
    <dbReference type="NCBI Taxonomy" id="1240361"/>
    <lineage>
        <taxon>Eukaryota</taxon>
        <taxon>Viridiplantae</taxon>
        <taxon>Streptophyta</taxon>
        <taxon>Embryophyta</taxon>
        <taxon>Tracheophyta</taxon>
        <taxon>Spermatophyta</taxon>
        <taxon>Magnoliopsida</taxon>
        <taxon>eudicotyledons</taxon>
        <taxon>Gunneridae</taxon>
        <taxon>Pentapetalae</taxon>
        <taxon>rosids</taxon>
        <taxon>malvids</taxon>
        <taxon>Brassicales</taxon>
        <taxon>Brassicaceae</taxon>
        <taxon>Camelineae</taxon>
        <taxon>Arabidopsis</taxon>
    </lineage>
</organism>
<dbReference type="PANTHER" id="PTHR46279">
    <property type="entry name" value="RING/U-BOX SUPERFAMILY PROTEIN"/>
    <property type="match status" value="1"/>
</dbReference>
<comment type="similarity">
    <text evidence="14">Belongs to the RING-type zinc finger family. ATL subfamily.</text>
</comment>
<dbReference type="Pfam" id="PF13639">
    <property type="entry name" value="zf-RING_2"/>
    <property type="match status" value="3"/>
</dbReference>
<feature type="domain" description="RING-type" evidence="17">
    <location>
        <begin position="1418"/>
        <end position="1460"/>
    </location>
</feature>
<comment type="catalytic activity">
    <reaction evidence="1">
        <text>S-ubiquitinyl-[E2 ubiquitin-conjugating enzyme]-L-cysteine + [acceptor protein]-L-lysine = [E2 ubiquitin-conjugating enzyme]-L-cysteine + N(6)-ubiquitinyl-[acceptor protein]-L-lysine.</text>
        <dbReference type="EC" id="2.3.2.27"/>
    </reaction>
</comment>
<dbReference type="EC" id="2.3.2.27" evidence="4"/>
<keyword evidence="8" id="KW-0732">Signal</keyword>
<keyword evidence="7" id="KW-0479">Metal-binding</keyword>
<feature type="domain" description="RING-type" evidence="17">
    <location>
        <begin position="951"/>
        <end position="993"/>
    </location>
</feature>
<keyword evidence="10" id="KW-0833">Ubl conjugation pathway</keyword>